<comment type="catalytic activity">
    <reaction evidence="10">
        <text>D-ribose + ATP = D-ribose 5-phosphate + ADP + H(+)</text>
        <dbReference type="Rhea" id="RHEA:13697"/>
        <dbReference type="ChEBI" id="CHEBI:15378"/>
        <dbReference type="ChEBI" id="CHEBI:30616"/>
        <dbReference type="ChEBI" id="CHEBI:47013"/>
        <dbReference type="ChEBI" id="CHEBI:78346"/>
        <dbReference type="ChEBI" id="CHEBI:456216"/>
        <dbReference type="EC" id="2.7.1.15"/>
    </reaction>
</comment>
<evidence type="ECO:0000256" key="6">
    <source>
        <dbReference type="ARBA" id="ARBA00022840"/>
    </source>
</evidence>
<keyword evidence="6 10" id="KW-0067">ATP-binding</keyword>
<feature type="binding site" evidence="10">
    <location>
        <position position="258"/>
    </location>
    <ligand>
        <name>substrate</name>
    </ligand>
</feature>
<feature type="binding site" evidence="10">
    <location>
        <position position="254"/>
    </location>
    <ligand>
        <name>K(+)</name>
        <dbReference type="ChEBI" id="CHEBI:29103"/>
    </ligand>
</feature>
<dbReference type="InterPro" id="IPR029056">
    <property type="entry name" value="Ribokinase-like"/>
</dbReference>
<keyword evidence="5 10" id="KW-0418">Kinase</keyword>
<dbReference type="InterPro" id="IPR002139">
    <property type="entry name" value="Ribo/fructo_kinase"/>
</dbReference>
<dbReference type="HAMAP" id="MF_01987">
    <property type="entry name" value="Ribokinase"/>
    <property type="match status" value="1"/>
</dbReference>
<dbReference type="Proteomes" id="UP000095131">
    <property type="component" value="Unassembled WGS sequence"/>
</dbReference>
<dbReference type="PRINTS" id="PR00990">
    <property type="entry name" value="RIBOKINASE"/>
</dbReference>
<keyword evidence="4 10" id="KW-0547">Nucleotide-binding</keyword>
<dbReference type="NCBIfam" id="TIGR02152">
    <property type="entry name" value="D_ribokin_bact"/>
    <property type="match status" value="1"/>
</dbReference>
<feature type="binding site" evidence="10">
    <location>
        <begin position="257"/>
        <end position="258"/>
    </location>
    <ligand>
        <name>ATP</name>
        <dbReference type="ChEBI" id="CHEBI:30616"/>
    </ligand>
</feature>
<keyword evidence="9 10" id="KW-0119">Carbohydrate metabolism</keyword>
<dbReference type="PATRIC" id="fig|45658.8.peg.4011"/>
<dbReference type="RefSeq" id="WP_069447960.1">
    <property type="nucleotide sequence ID" value="NZ_MDCJ01000007.1"/>
</dbReference>
<name>A0A1E3WGI3_9VIBR</name>
<evidence type="ECO:0000256" key="8">
    <source>
        <dbReference type="ARBA" id="ARBA00022958"/>
    </source>
</evidence>
<dbReference type="UniPathway" id="UPA00916">
    <property type="reaction ID" value="UER00889"/>
</dbReference>
<feature type="binding site" evidence="10">
    <location>
        <position position="288"/>
    </location>
    <ligand>
        <name>K(+)</name>
        <dbReference type="ChEBI" id="CHEBI:29103"/>
    </ligand>
</feature>
<dbReference type="Pfam" id="PF00294">
    <property type="entry name" value="PfkB"/>
    <property type="match status" value="1"/>
</dbReference>
<feature type="binding site" evidence="10">
    <location>
        <position position="146"/>
    </location>
    <ligand>
        <name>substrate</name>
    </ligand>
</feature>
<dbReference type="GO" id="GO:0005829">
    <property type="term" value="C:cytosol"/>
    <property type="evidence" value="ECO:0007669"/>
    <property type="project" value="TreeGrafter"/>
</dbReference>
<comment type="function">
    <text evidence="10">Catalyzes the phosphorylation of ribose at O-5 in a reaction requiring ATP and magnesium. The resulting D-ribose-5-phosphate can then be used either for sythesis of nucleotides, histidine, and tryptophan, or as a component of the pentose phosphate pathway.</text>
</comment>
<feature type="binding site" evidence="10">
    <location>
        <begin position="226"/>
        <end position="231"/>
    </location>
    <ligand>
        <name>ATP</name>
        <dbReference type="ChEBI" id="CHEBI:30616"/>
    </ligand>
</feature>
<comment type="subunit">
    <text evidence="10">Homodimer.</text>
</comment>
<feature type="binding site" evidence="10">
    <location>
        <begin position="17"/>
        <end position="19"/>
    </location>
    <ligand>
        <name>substrate</name>
    </ligand>
</feature>
<accession>A0A1E3WGI3</accession>
<comment type="pathway">
    <text evidence="10">Carbohydrate metabolism; D-ribose degradation; D-ribose 5-phosphate from beta-D-ribopyranose: step 2/2.</text>
</comment>
<feature type="binding site" evidence="10">
    <location>
        <position position="291"/>
    </location>
    <ligand>
        <name>K(+)</name>
        <dbReference type="ChEBI" id="CHEBI:29103"/>
    </ligand>
</feature>
<feature type="binding site" evidence="10">
    <location>
        <position position="297"/>
    </location>
    <ligand>
        <name>K(+)</name>
        <dbReference type="ChEBI" id="CHEBI:29103"/>
    </ligand>
</feature>
<comment type="caution">
    <text evidence="10">Lacks conserved residue(s) required for the propagation of feature annotation.</text>
</comment>
<dbReference type="AlphaFoldDB" id="A0A1E3WGI3"/>
<keyword evidence="1 10" id="KW-0963">Cytoplasm</keyword>
<evidence type="ECO:0000256" key="1">
    <source>
        <dbReference type="ARBA" id="ARBA00022490"/>
    </source>
</evidence>
<proteinExistence type="inferred from homology"/>
<feature type="active site" description="Proton acceptor" evidence="10">
    <location>
        <position position="258"/>
    </location>
</feature>
<comment type="caution">
    <text evidence="13">The sequence shown here is derived from an EMBL/GenBank/DDBJ whole genome shotgun (WGS) entry which is preliminary data.</text>
</comment>
<dbReference type="NCBIfam" id="NF008353">
    <property type="entry name" value="PRK11142.1"/>
    <property type="match status" value="1"/>
</dbReference>
<comment type="activity regulation">
    <text evidence="10">Activated by a monovalent cation that binds near, but not in, the active site. The most likely occupant of the site in vivo is potassium. Ion binding induces a conformational change that may alter substrate affinity.</text>
</comment>
<evidence type="ECO:0000256" key="10">
    <source>
        <dbReference type="HAMAP-Rule" id="MF_01987"/>
    </source>
</evidence>
<dbReference type="GO" id="GO:0005524">
    <property type="term" value="F:ATP binding"/>
    <property type="evidence" value="ECO:0007669"/>
    <property type="project" value="UniProtKB-UniRule"/>
</dbReference>
<keyword evidence="3 10" id="KW-0479">Metal-binding</keyword>
<dbReference type="CDD" id="cd01174">
    <property type="entry name" value="ribokinase"/>
    <property type="match status" value="1"/>
</dbReference>
<feature type="domain" description="Carbohydrate kinase PfkB" evidence="12">
    <location>
        <begin position="8"/>
        <end position="300"/>
    </location>
</feature>
<evidence type="ECO:0000256" key="11">
    <source>
        <dbReference type="NCBIfam" id="TIGR02152"/>
    </source>
</evidence>
<dbReference type="EMBL" id="MDCJ01000007">
    <property type="protein sequence ID" value="ODS04896.1"/>
    <property type="molecule type" value="Genomic_DNA"/>
</dbReference>
<evidence type="ECO:0000259" key="12">
    <source>
        <dbReference type="Pfam" id="PF00294"/>
    </source>
</evidence>
<comment type="subcellular location">
    <subcellularLocation>
        <location evidence="10">Cytoplasm</location>
    </subcellularLocation>
</comment>
<dbReference type="GO" id="GO:0046872">
    <property type="term" value="F:metal ion binding"/>
    <property type="evidence" value="ECO:0007669"/>
    <property type="project" value="UniProtKB-KW"/>
</dbReference>
<dbReference type="PANTHER" id="PTHR10584">
    <property type="entry name" value="SUGAR KINASE"/>
    <property type="match status" value="1"/>
</dbReference>
<sequence>MDEQNHKHKVVVVGSVNVDHVMKVDRFPLPGETVSSQFYQCVLGGKGANQAFAAGNVTSQSMFITCVGGDTHGADLVEKIQALGCTTQGITSIKHLNTGVALINVDTSGENSISISAQANASLDPQLIVGFSQAIAESDYLLLQLETPIDGIETAINIAKENGTKVVLNPAPAQKLPLGLLNQVDLITPNETEVEILTGIKVCDDNSLTEASDYFHLLGIKQVIITLGSQGVWYSTKDKAQRYPSYKVEVKDTTAAGDTFNGVLVGYLAIGYEIEAAIALAQCAAAICVTKDGAYSSIPSRHDIEAFQKERALSEVEMR</sequence>
<dbReference type="FunFam" id="3.40.1190.20:FF:000012">
    <property type="entry name" value="Ribokinase"/>
    <property type="match status" value="1"/>
</dbReference>
<dbReference type="InterPro" id="IPR011877">
    <property type="entry name" value="Ribokinase"/>
</dbReference>
<keyword evidence="2 10" id="KW-0808">Transferase</keyword>
<keyword evidence="8 10" id="KW-0630">Potassium</keyword>
<feature type="binding site" evidence="10">
    <location>
        <position position="190"/>
    </location>
    <ligand>
        <name>ATP</name>
        <dbReference type="ChEBI" id="CHEBI:30616"/>
    </ligand>
</feature>
<feature type="binding site" evidence="10">
    <location>
        <position position="252"/>
    </location>
    <ligand>
        <name>K(+)</name>
        <dbReference type="ChEBI" id="CHEBI:29103"/>
    </ligand>
</feature>
<dbReference type="EC" id="2.7.1.15" evidence="10 11"/>
<evidence type="ECO:0000313" key="13">
    <source>
        <dbReference type="EMBL" id="ODS04896.1"/>
    </source>
</evidence>
<evidence type="ECO:0000313" key="14">
    <source>
        <dbReference type="Proteomes" id="UP000095131"/>
    </source>
</evidence>
<organism evidence="13 14">
    <name type="scientific">Vibrio scophthalmi</name>
    <dbReference type="NCBI Taxonomy" id="45658"/>
    <lineage>
        <taxon>Bacteria</taxon>
        <taxon>Pseudomonadati</taxon>
        <taxon>Pseudomonadota</taxon>
        <taxon>Gammaproteobacteria</taxon>
        <taxon>Vibrionales</taxon>
        <taxon>Vibrionaceae</taxon>
        <taxon>Vibrio</taxon>
    </lineage>
</organism>
<dbReference type="SUPFAM" id="SSF53613">
    <property type="entry name" value="Ribokinase-like"/>
    <property type="match status" value="1"/>
</dbReference>
<feature type="binding site" evidence="10">
    <location>
        <position position="293"/>
    </location>
    <ligand>
        <name>K(+)</name>
        <dbReference type="ChEBI" id="CHEBI:29103"/>
    </ligand>
</feature>
<comment type="similarity">
    <text evidence="10">Belongs to the carbohydrate kinase PfkB family. Ribokinase subfamily.</text>
</comment>
<dbReference type="GO" id="GO:0004747">
    <property type="term" value="F:ribokinase activity"/>
    <property type="evidence" value="ECO:0007669"/>
    <property type="project" value="UniProtKB-UniRule"/>
</dbReference>
<feature type="binding site" evidence="10">
    <location>
        <begin position="45"/>
        <end position="49"/>
    </location>
    <ligand>
        <name>substrate</name>
    </ligand>
</feature>
<dbReference type="GO" id="GO:0019303">
    <property type="term" value="P:D-ribose catabolic process"/>
    <property type="evidence" value="ECO:0007669"/>
    <property type="project" value="UniProtKB-UniRule"/>
</dbReference>
<evidence type="ECO:0000256" key="7">
    <source>
        <dbReference type="ARBA" id="ARBA00022842"/>
    </source>
</evidence>
<dbReference type="PANTHER" id="PTHR10584:SF166">
    <property type="entry name" value="RIBOKINASE"/>
    <property type="match status" value="1"/>
</dbReference>
<dbReference type="InterPro" id="IPR011611">
    <property type="entry name" value="PfkB_dom"/>
</dbReference>
<reference evidence="13 14" key="1">
    <citation type="submission" date="2016-08" db="EMBL/GenBank/DDBJ databases">
        <title>Genome sequencing of Vibrio scophthalmi strain FP3289, an isolated from Paralichthys olivaceus.</title>
        <authorList>
            <person name="Han H.-J."/>
        </authorList>
    </citation>
    <scope>NUCLEOTIDE SEQUENCE [LARGE SCALE GENOMIC DNA]</scope>
    <source>
        <strain evidence="13 14">FP3289</strain>
    </source>
</reference>
<dbReference type="Gene3D" id="3.40.1190.20">
    <property type="match status" value="1"/>
</dbReference>
<evidence type="ECO:0000256" key="9">
    <source>
        <dbReference type="ARBA" id="ARBA00023277"/>
    </source>
</evidence>
<evidence type="ECO:0000256" key="5">
    <source>
        <dbReference type="ARBA" id="ARBA00022777"/>
    </source>
</evidence>
<evidence type="ECO:0000256" key="4">
    <source>
        <dbReference type="ARBA" id="ARBA00022741"/>
    </source>
</evidence>
<comment type="cofactor">
    <cofactor evidence="10">
        <name>Mg(2+)</name>
        <dbReference type="ChEBI" id="CHEBI:18420"/>
    </cofactor>
    <text evidence="10">Requires a divalent cation, most likely magnesium in vivo, as an electrophilic catalyst to aid phosphoryl group transfer. It is the chelate of the metal and the nucleotide that is the actual substrate.</text>
</comment>
<evidence type="ECO:0000256" key="2">
    <source>
        <dbReference type="ARBA" id="ARBA00022679"/>
    </source>
</evidence>
<dbReference type="OrthoDB" id="9776822at2"/>
<gene>
    <name evidence="10" type="primary">rbsK</name>
    <name evidence="13" type="ORF">VSF3289_04035</name>
</gene>
<evidence type="ECO:0000256" key="3">
    <source>
        <dbReference type="ARBA" id="ARBA00022723"/>
    </source>
</evidence>
<keyword evidence="7 10" id="KW-0460">Magnesium</keyword>
<protein>
    <recommendedName>
        <fullName evidence="10 11">Ribokinase</fullName>
        <shortName evidence="10">RK</shortName>
        <ecNumber evidence="10 11">2.7.1.15</ecNumber>
    </recommendedName>
</protein>